<dbReference type="PROSITE" id="PS51257">
    <property type="entry name" value="PROKAR_LIPOPROTEIN"/>
    <property type="match status" value="1"/>
</dbReference>
<keyword evidence="3" id="KW-1015">Disulfide bond</keyword>
<keyword evidence="5" id="KW-1185">Reference proteome</keyword>
<dbReference type="InterPro" id="IPR036249">
    <property type="entry name" value="Thioredoxin-like_sf"/>
</dbReference>
<feature type="binding site" evidence="2">
    <location>
        <position position="185"/>
    </location>
    <ligand>
        <name>Cu cation</name>
        <dbReference type="ChEBI" id="CHEBI:23378"/>
    </ligand>
</feature>
<dbReference type="SUPFAM" id="SSF52833">
    <property type="entry name" value="Thioredoxin-like"/>
    <property type="match status" value="1"/>
</dbReference>
<dbReference type="OrthoDB" id="27579at2157"/>
<dbReference type="PANTHER" id="PTHR12151:SF25">
    <property type="entry name" value="LINALOOL DEHYDRATASE_ISOMERASE DOMAIN-CONTAINING PROTEIN"/>
    <property type="match status" value="1"/>
</dbReference>
<keyword evidence="2" id="KW-0186">Copper</keyword>
<dbReference type="AlphaFoldDB" id="A0A345E5S2"/>
<name>A0A345E5S2_9EURY</name>
<evidence type="ECO:0000256" key="2">
    <source>
        <dbReference type="PIRSR" id="PIRSR603782-1"/>
    </source>
</evidence>
<dbReference type="Proteomes" id="UP000253273">
    <property type="component" value="Chromosome"/>
</dbReference>
<sequence length="227" mass="25211">MDRRTYLGTLSATALGGAAGCLGVGGNPNTTLGEPDRPEGVTSEALAYPAWGERVPDVTLPDPLTDERIDLREVDRPTFVSFFYSNCMSVCPRLVSALREVQIHSVENGYADEVGFYPITFDPQRDTSSTLREYADRMNVDLSAGNWHFLRPDGRERAKTVLEEEFGFVFKRDEPDDGGKYMFTHIGLVLLVNADGYVERAYRDREGTEGRYIADLERVRSGGGGLL</sequence>
<feature type="disulfide bond" description="Redox-active" evidence="3">
    <location>
        <begin position="87"/>
        <end position="91"/>
    </location>
</feature>
<dbReference type="KEGG" id="haj:DU500_14520"/>
<evidence type="ECO:0000313" key="4">
    <source>
        <dbReference type="EMBL" id="AXG07544.1"/>
    </source>
</evidence>
<organism evidence="4 5">
    <name type="scientific">Haloplanus rubicundus</name>
    <dbReference type="NCBI Taxonomy" id="1547898"/>
    <lineage>
        <taxon>Archaea</taxon>
        <taxon>Methanobacteriati</taxon>
        <taxon>Methanobacteriota</taxon>
        <taxon>Stenosarchaea group</taxon>
        <taxon>Halobacteria</taxon>
        <taxon>Halobacteriales</taxon>
        <taxon>Haloferacaceae</taxon>
        <taxon>Haloplanus</taxon>
    </lineage>
</organism>
<evidence type="ECO:0000313" key="5">
    <source>
        <dbReference type="Proteomes" id="UP000253273"/>
    </source>
</evidence>
<dbReference type="GeneID" id="37284623"/>
<gene>
    <name evidence="4" type="ORF">DU500_14520</name>
</gene>
<evidence type="ECO:0000256" key="3">
    <source>
        <dbReference type="PIRSR" id="PIRSR603782-2"/>
    </source>
</evidence>
<dbReference type="RefSeq" id="WP_114586670.1">
    <property type="nucleotide sequence ID" value="NZ_CP031150.1"/>
</dbReference>
<keyword evidence="2" id="KW-0479">Metal-binding</keyword>
<reference evidence="4 5" key="1">
    <citation type="submission" date="2018-07" db="EMBL/GenBank/DDBJ databases">
        <title>Genome sequences of Haloplanus sp. CBA1113.</title>
        <authorList>
            <person name="Kim Y.B."/>
            <person name="Roh S.W."/>
        </authorList>
    </citation>
    <scope>NUCLEOTIDE SEQUENCE [LARGE SCALE GENOMIC DNA]</scope>
    <source>
        <strain evidence="4 5">CBA1113</strain>
    </source>
</reference>
<protein>
    <submittedName>
        <fullName evidence="4">SCO family protein</fullName>
    </submittedName>
</protein>
<dbReference type="PANTHER" id="PTHR12151">
    <property type="entry name" value="ELECTRON TRANSPORT PROTIN SCO1/SENC FAMILY MEMBER"/>
    <property type="match status" value="1"/>
</dbReference>
<dbReference type="InterPro" id="IPR003782">
    <property type="entry name" value="SCO1/SenC"/>
</dbReference>
<dbReference type="Pfam" id="PF02630">
    <property type="entry name" value="SCO1-SenC"/>
    <property type="match status" value="1"/>
</dbReference>
<dbReference type="Gene3D" id="3.40.30.10">
    <property type="entry name" value="Glutaredoxin"/>
    <property type="match status" value="1"/>
</dbReference>
<dbReference type="CDD" id="cd02968">
    <property type="entry name" value="SCO"/>
    <property type="match status" value="1"/>
</dbReference>
<dbReference type="EMBL" id="CP031150">
    <property type="protein sequence ID" value="AXG07544.1"/>
    <property type="molecule type" value="Genomic_DNA"/>
</dbReference>
<feature type="binding site" evidence="2">
    <location>
        <position position="91"/>
    </location>
    <ligand>
        <name>Cu cation</name>
        <dbReference type="ChEBI" id="CHEBI:23378"/>
    </ligand>
</feature>
<proteinExistence type="inferred from homology"/>
<accession>A0A345E5S2</accession>
<evidence type="ECO:0000256" key="1">
    <source>
        <dbReference type="ARBA" id="ARBA00010996"/>
    </source>
</evidence>
<comment type="similarity">
    <text evidence="1">Belongs to the SCO1/2 family.</text>
</comment>
<feature type="binding site" evidence="2">
    <location>
        <position position="87"/>
    </location>
    <ligand>
        <name>Cu cation</name>
        <dbReference type="ChEBI" id="CHEBI:23378"/>
    </ligand>
</feature>
<dbReference type="GO" id="GO:0046872">
    <property type="term" value="F:metal ion binding"/>
    <property type="evidence" value="ECO:0007669"/>
    <property type="project" value="UniProtKB-KW"/>
</dbReference>